<evidence type="ECO:0000256" key="1">
    <source>
        <dbReference type="SAM" id="SignalP"/>
    </source>
</evidence>
<reference evidence="2 3" key="1">
    <citation type="submission" date="2023-01" db="EMBL/GenBank/DDBJ databases">
        <title>Bacillus changyiensis sp. nov., isolated from a coastal deposit.</title>
        <authorList>
            <person name="Xiao G."/>
            <person name="Lai Q."/>
            <person name="Hu Z."/>
            <person name="Shao Z."/>
        </authorList>
    </citation>
    <scope>NUCLEOTIDE SEQUENCE [LARGE SCALE GENOMIC DNA]</scope>
    <source>
        <strain evidence="2 3">CLL-7-23</strain>
    </source>
</reference>
<feature type="chain" id="PRO_5045368262" evidence="1">
    <location>
        <begin position="29"/>
        <end position="150"/>
    </location>
</feature>
<sequence length="150" mass="16980">MKKIVKLLVVSVVVLVSFTFLNSGHAEAAVSSWQKPKWASSGCKVRIWTDATTYTKRAKTVDFTIEQNRKCGKLYYDANLRPVGYPIWTPSPTVTGYFSRITPIKKLSVDISMFKKHGHDTRVSVWLFKNSNHTIGLGEVTSKVLHIHKQ</sequence>
<keyword evidence="1" id="KW-0732">Signal</keyword>
<dbReference type="EMBL" id="JAQKAB010000011">
    <property type="protein sequence ID" value="MDA7027879.1"/>
    <property type="molecule type" value="Genomic_DNA"/>
</dbReference>
<accession>A0ABT4X6I1</accession>
<gene>
    <name evidence="2" type="ORF">PJ311_14985</name>
</gene>
<protein>
    <submittedName>
        <fullName evidence="2">Uncharacterized protein</fullName>
    </submittedName>
</protein>
<dbReference type="RefSeq" id="WP_271341707.1">
    <property type="nucleotide sequence ID" value="NZ_JAQKAB010000011.1"/>
</dbReference>
<organism evidence="2 3">
    <name type="scientific">Bacillus changyiensis</name>
    <dbReference type="NCBI Taxonomy" id="3004103"/>
    <lineage>
        <taxon>Bacteria</taxon>
        <taxon>Bacillati</taxon>
        <taxon>Bacillota</taxon>
        <taxon>Bacilli</taxon>
        <taxon>Bacillales</taxon>
        <taxon>Bacillaceae</taxon>
        <taxon>Bacillus</taxon>
    </lineage>
</organism>
<feature type="signal peptide" evidence="1">
    <location>
        <begin position="1"/>
        <end position="28"/>
    </location>
</feature>
<dbReference type="Proteomes" id="UP001211894">
    <property type="component" value="Unassembled WGS sequence"/>
</dbReference>
<comment type="caution">
    <text evidence="2">The sequence shown here is derived from an EMBL/GenBank/DDBJ whole genome shotgun (WGS) entry which is preliminary data.</text>
</comment>
<keyword evidence="3" id="KW-1185">Reference proteome</keyword>
<proteinExistence type="predicted"/>
<evidence type="ECO:0000313" key="2">
    <source>
        <dbReference type="EMBL" id="MDA7027879.1"/>
    </source>
</evidence>
<name>A0ABT4X6I1_9BACI</name>
<evidence type="ECO:0000313" key="3">
    <source>
        <dbReference type="Proteomes" id="UP001211894"/>
    </source>
</evidence>